<sequence length="104" mass="11958">MTAADVPFSMYPRTTAVRIRDLMRRCAITHDHAERAALLERLAAELDRAARDLLDNRPTEECSRRELAAGLHGQAGMVRFFADLERRDRARQAFDPAHPRVRYP</sequence>
<gene>
    <name evidence="1" type="ORF">A8926_5894</name>
</gene>
<keyword evidence="2" id="KW-1185">Reference proteome</keyword>
<evidence type="ECO:0000313" key="1">
    <source>
        <dbReference type="EMBL" id="PKW17870.1"/>
    </source>
</evidence>
<dbReference type="OrthoDB" id="3692729at2"/>
<protein>
    <submittedName>
        <fullName evidence="1">Uncharacterized protein</fullName>
    </submittedName>
</protein>
<dbReference type="Proteomes" id="UP000233786">
    <property type="component" value="Unassembled WGS sequence"/>
</dbReference>
<organism evidence="1 2">
    <name type="scientific">Saccharopolyspora spinosa</name>
    <dbReference type="NCBI Taxonomy" id="60894"/>
    <lineage>
        <taxon>Bacteria</taxon>
        <taxon>Bacillati</taxon>
        <taxon>Actinomycetota</taxon>
        <taxon>Actinomycetes</taxon>
        <taxon>Pseudonocardiales</taxon>
        <taxon>Pseudonocardiaceae</taxon>
        <taxon>Saccharopolyspora</taxon>
    </lineage>
</organism>
<evidence type="ECO:0000313" key="2">
    <source>
        <dbReference type="Proteomes" id="UP000233786"/>
    </source>
</evidence>
<accession>A0A2N3Y4N1</accession>
<dbReference type="EMBL" id="PJNB01000001">
    <property type="protein sequence ID" value="PKW17870.1"/>
    <property type="molecule type" value="Genomic_DNA"/>
</dbReference>
<reference evidence="1" key="1">
    <citation type="submission" date="2017-12" db="EMBL/GenBank/DDBJ databases">
        <title>Sequencing the genomes of 1000 Actinobacteria strains.</title>
        <authorList>
            <person name="Klenk H.-P."/>
        </authorList>
    </citation>
    <scope>NUCLEOTIDE SEQUENCE [LARGE SCALE GENOMIC DNA]</scope>
    <source>
        <strain evidence="1">DSM 44228</strain>
    </source>
</reference>
<comment type="caution">
    <text evidence="1">The sequence shown here is derived from an EMBL/GenBank/DDBJ whole genome shotgun (WGS) entry which is preliminary data.</text>
</comment>
<name>A0A2N3Y4N1_SACSN</name>
<dbReference type="AlphaFoldDB" id="A0A2N3Y4N1"/>
<dbReference type="RefSeq" id="WP_010311897.1">
    <property type="nucleotide sequence ID" value="NZ_CP061007.1"/>
</dbReference>
<proteinExistence type="predicted"/>